<dbReference type="InterPro" id="IPR023393">
    <property type="entry name" value="START-like_dom_sf"/>
</dbReference>
<evidence type="ECO:0000313" key="3">
    <source>
        <dbReference type="EMBL" id="KAK1939660.1"/>
    </source>
</evidence>
<dbReference type="Pfam" id="PF00169">
    <property type="entry name" value="PH"/>
    <property type="match status" value="1"/>
</dbReference>
<dbReference type="PANTHER" id="PTHR10658">
    <property type="entry name" value="PHOSPHATIDYLINOSITOL TRANSFER PROTEIN"/>
    <property type="match status" value="1"/>
</dbReference>
<reference evidence="3" key="2">
    <citation type="submission" date="2021-05" db="EMBL/GenBank/DDBJ databases">
        <authorList>
            <person name="Pain A."/>
        </authorList>
    </citation>
    <scope>NUCLEOTIDE SEQUENCE</scope>
    <source>
        <strain evidence="3">1802A</strain>
    </source>
</reference>
<sequence>MKVVEFRIALPLSMDEFHRCLLYMVTKASIQEMENGSGIEIFKNEPYERDGIIGRFTEKRFHLAKNLPSWLQSILGQDLTVLSEQSWNTFPYTLTKYSNKKLTTFEFSVETKNINNLEPLDNALDLNSKDLSRRKIVNIDLTDFSKSKVYDASIDVTLSQSELTDILPLKPGWMKEPGRAGVISYKVVKLDIPYFGFLASKIENFVVSVIQDKLMVHLSSALCSIDEWYNSDIELLLAKESECYVLLNQKFREAYGHLVTQTEAPLPTEPETKEEAPPVEAMNSDPIFIPPIEKVVEVADDSDIFCDCLEELDDIDDYMFDVNSACASCPPTPLDNVSVVSEPPDITDVSQSTSDDMQEDIEYESPREATTKSGSVEESPLEQLPITRSSSPISVSSGAKDAGKYTPSVFTGYLYKLGGTFFYQWNIRYIVISGGTLYYFDSRENTRPKAAISLSDARVNWVGEYMNRSYVFSVTTKSKRTSYWSADQEPSVKRWILLLQVLCENSPDTLIENLAAGYLYRLSSPDSEDALPAATNMIHGL</sequence>
<dbReference type="PANTHER" id="PTHR10658:SF11">
    <property type="entry name" value="VIBRATOR, ISOFORM B"/>
    <property type="match status" value="1"/>
</dbReference>
<dbReference type="Proteomes" id="UP001195914">
    <property type="component" value="Unassembled WGS sequence"/>
</dbReference>
<feature type="region of interest" description="Disordered" evidence="1">
    <location>
        <begin position="340"/>
        <end position="402"/>
    </location>
</feature>
<dbReference type="Pfam" id="PF02121">
    <property type="entry name" value="IP_trans"/>
    <property type="match status" value="1"/>
</dbReference>
<gene>
    <name evidence="3" type="ORF">X943_002074</name>
</gene>
<dbReference type="AlphaFoldDB" id="A0AAD9GJL5"/>
<dbReference type="InterPro" id="IPR001849">
    <property type="entry name" value="PH_domain"/>
</dbReference>
<dbReference type="InterPro" id="IPR055261">
    <property type="entry name" value="PI_transfer_N"/>
</dbReference>
<dbReference type="EMBL" id="JAHBMH010000007">
    <property type="protein sequence ID" value="KAK1939660.1"/>
    <property type="molecule type" value="Genomic_DNA"/>
</dbReference>
<proteinExistence type="predicted"/>
<feature type="region of interest" description="Disordered" evidence="1">
    <location>
        <begin position="262"/>
        <end position="283"/>
    </location>
</feature>
<keyword evidence="4" id="KW-1185">Reference proteome</keyword>
<dbReference type="InterPro" id="IPR011993">
    <property type="entry name" value="PH-like_dom_sf"/>
</dbReference>
<dbReference type="GO" id="GO:0005548">
    <property type="term" value="F:phospholipid transporter activity"/>
    <property type="evidence" value="ECO:0007669"/>
    <property type="project" value="InterPro"/>
</dbReference>
<evidence type="ECO:0000256" key="1">
    <source>
        <dbReference type="SAM" id="MobiDB-lite"/>
    </source>
</evidence>
<name>A0AAD9GJL5_BABDI</name>
<dbReference type="Gene3D" id="3.30.530.20">
    <property type="match status" value="1"/>
</dbReference>
<organism evidence="3 4">
    <name type="scientific">Babesia divergens</name>
    <dbReference type="NCBI Taxonomy" id="32595"/>
    <lineage>
        <taxon>Eukaryota</taxon>
        <taxon>Sar</taxon>
        <taxon>Alveolata</taxon>
        <taxon>Apicomplexa</taxon>
        <taxon>Aconoidasida</taxon>
        <taxon>Piroplasmida</taxon>
        <taxon>Babesiidae</taxon>
        <taxon>Babesia</taxon>
    </lineage>
</organism>
<dbReference type="Gene3D" id="2.30.29.30">
    <property type="entry name" value="Pleckstrin-homology domain (PH domain)/Phosphotyrosine-binding domain (PTB)"/>
    <property type="match status" value="1"/>
</dbReference>
<dbReference type="SMART" id="SM00233">
    <property type="entry name" value="PH"/>
    <property type="match status" value="1"/>
</dbReference>
<dbReference type="PROSITE" id="PS50003">
    <property type="entry name" value="PH_DOMAIN"/>
    <property type="match status" value="1"/>
</dbReference>
<feature type="domain" description="PH" evidence="2">
    <location>
        <begin position="407"/>
        <end position="504"/>
    </location>
</feature>
<reference evidence="3" key="1">
    <citation type="journal article" date="2014" name="Nucleic Acids Res.">
        <title>The evolutionary dynamics of variant antigen genes in Babesia reveal a history of genomic innovation underlying host-parasite interaction.</title>
        <authorList>
            <person name="Jackson A.P."/>
            <person name="Otto T.D."/>
            <person name="Darby A."/>
            <person name="Ramaprasad A."/>
            <person name="Xia D."/>
            <person name="Echaide I.E."/>
            <person name="Farber M."/>
            <person name="Gahlot S."/>
            <person name="Gamble J."/>
            <person name="Gupta D."/>
            <person name="Gupta Y."/>
            <person name="Jackson L."/>
            <person name="Malandrin L."/>
            <person name="Malas T.B."/>
            <person name="Moussa E."/>
            <person name="Nair M."/>
            <person name="Reid A.J."/>
            <person name="Sanders M."/>
            <person name="Sharma J."/>
            <person name="Tracey A."/>
            <person name="Quail M.A."/>
            <person name="Weir W."/>
            <person name="Wastling J.M."/>
            <person name="Hall N."/>
            <person name="Willadsen P."/>
            <person name="Lingelbach K."/>
            <person name="Shiels B."/>
            <person name="Tait A."/>
            <person name="Berriman M."/>
            <person name="Allred D.R."/>
            <person name="Pain A."/>
        </authorList>
    </citation>
    <scope>NUCLEOTIDE SEQUENCE</scope>
    <source>
        <strain evidence="3">1802A</strain>
    </source>
</reference>
<comment type="caution">
    <text evidence="3">The sequence shown here is derived from an EMBL/GenBank/DDBJ whole genome shotgun (WGS) entry which is preliminary data.</text>
</comment>
<protein>
    <submittedName>
        <fullName evidence="3">Phosphatidylinositol transfer protein domain containing protein</fullName>
    </submittedName>
</protein>
<dbReference type="SUPFAM" id="SSF55961">
    <property type="entry name" value="Bet v1-like"/>
    <property type="match status" value="1"/>
</dbReference>
<evidence type="ECO:0000313" key="4">
    <source>
        <dbReference type="Proteomes" id="UP001195914"/>
    </source>
</evidence>
<evidence type="ECO:0000259" key="2">
    <source>
        <dbReference type="PROSITE" id="PS50003"/>
    </source>
</evidence>
<accession>A0AAD9GJL5</accession>
<dbReference type="SUPFAM" id="SSF50729">
    <property type="entry name" value="PH domain-like"/>
    <property type="match status" value="1"/>
</dbReference>
<dbReference type="InterPro" id="IPR001666">
    <property type="entry name" value="PI_transfer"/>
</dbReference>